<dbReference type="CDD" id="cd06261">
    <property type="entry name" value="TM_PBP2"/>
    <property type="match status" value="1"/>
</dbReference>
<evidence type="ECO:0000256" key="3">
    <source>
        <dbReference type="ARBA" id="ARBA00022475"/>
    </source>
</evidence>
<evidence type="ECO:0000313" key="9">
    <source>
        <dbReference type="EMBL" id="PLS01127.1"/>
    </source>
</evidence>
<evidence type="ECO:0000256" key="6">
    <source>
        <dbReference type="ARBA" id="ARBA00023136"/>
    </source>
</evidence>
<feature type="transmembrane region" description="Helical" evidence="7">
    <location>
        <begin position="257"/>
        <end position="277"/>
    </location>
</feature>
<organism evidence="9 10">
    <name type="scientific">Neobacillus cucumis</name>
    <dbReference type="NCBI Taxonomy" id="1740721"/>
    <lineage>
        <taxon>Bacteria</taxon>
        <taxon>Bacillati</taxon>
        <taxon>Bacillota</taxon>
        <taxon>Bacilli</taxon>
        <taxon>Bacillales</taxon>
        <taxon>Bacillaceae</taxon>
        <taxon>Neobacillus</taxon>
    </lineage>
</organism>
<feature type="transmembrane region" description="Helical" evidence="7">
    <location>
        <begin position="102"/>
        <end position="122"/>
    </location>
</feature>
<evidence type="ECO:0000256" key="1">
    <source>
        <dbReference type="ARBA" id="ARBA00004651"/>
    </source>
</evidence>
<dbReference type="EMBL" id="PGVE01000107">
    <property type="protein sequence ID" value="PLS01127.1"/>
    <property type="molecule type" value="Genomic_DNA"/>
</dbReference>
<dbReference type="PANTHER" id="PTHR43227:SF7">
    <property type="entry name" value="ARABINOOLIGOSACCHARIDES TRANSPORT SYSTEM PERMEASE PROTEIN ARAP"/>
    <property type="match status" value="1"/>
</dbReference>
<evidence type="ECO:0000259" key="8">
    <source>
        <dbReference type="PROSITE" id="PS50928"/>
    </source>
</evidence>
<comment type="caution">
    <text evidence="9">The sequence shown here is derived from an EMBL/GenBank/DDBJ whole genome shotgun (WGS) entry which is preliminary data.</text>
</comment>
<evidence type="ECO:0000256" key="5">
    <source>
        <dbReference type="ARBA" id="ARBA00022989"/>
    </source>
</evidence>
<dbReference type="InterPro" id="IPR050809">
    <property type="entry name" value="UgpAE/MalFG_permease"/>
</dbReference>
<keyword evidence="6 7" id="KW-0472">Membrane</keyword>
<evidence type="ECO:0000256" key="4">
    <source>
        <dbReference type="ARBA" id="ARBA00022692"/>
    </source>
</evidence>
<dbReference type="AlphaFoldDB" id="A0A2N5H6G5"/>
<reference evidence="9 10" key="1">
    <citation type="submission" date="2017-11" db="EMBL/GenBank/DDBJ databases">
        <title>Comparitive Functional Genomics of Dry Heat Resistant strains isolated from the Viking Spacecraft.</title>
        <authorList>
            <person name="Seuylemezian A."/>
            <person name="Cooper K."/>
            <person name="Vaishampayan P."/>
        </authorList>
    </citation>
    <scope>NUCLEOTIDE SEQUENCE [LARGE SCALE GENOMIC DNA]</scope>
    <source>
        <strain evidence="9 10">V32-6</strain>
    </source>
</reference>
<dbReference type="InterPro" id="IPR000515">
    <property type="entry name" value="MetI-like"/>
</dbReference>
<dbReference type="OrthoDB" id="9785347at2"/>
<dbReference type="GO" id="GO:0055085">
    <property type="term" value="P:transmembrane transport"/>
    <property type="evidence" value="ECO:0007669"/>
    <property type="project" value="InterPro"/>
</dbReference>
<feature type="transmembrane region" description="Helical" evidence="7">
    <location>
        <begin position="69"/>
        <end position="90"/>
    </location>
</feature>
<dbReference type="PROSITE" id="PS50928">
    <property type="entry name" value="ABC_TM1"/>
    <property type="match status" value="1"/>
</dbReference>
<keyword evidence="10" id="KW-1185">Reference proteome</keyword>
<keyword evidence="2 7" id="KW-0813">Transport</keyword>
<feature type="domain" description="ABC transmembrane type-1" evidence="8">
    <location>
        <begin position="63"/>
        <end position="278"/>
    </location>
</feature>
<dbReference type="Pfam" id="PF00528">
    <property type="entry name" value="BPD_transp_1"/>
    <property type="match status" value="1"/>
</dbReference>
<evidence type="ECO:0000256" key="7">
    <source>
        <dbReference type="RuleBase" id="RU363032"/>
    </source>
</evidence>
<name>A0A2N5H6G5_9BACI</name>
<dbReference type="SUPFAM" id="SSF161098">
    <property type="entry name" value="MetI-like"/>
    <property type="match status" value="1"/>
</dbReference>
<accession>A0A2N5H6G5</accession>
<dbReference type="Gene3D" id="1.10.3720.10">
    <property type="entry name" value="MetI-like"/>
    <property type="match status" value="1"/>
</dbReference>
<dbReference type="GO" id="GO:0005886">
    <property type="term" value="C:plasma membrane"/>
    <property type="evidence" value="ECO:0007669"/>
    <property type="project" value="UniProtKB-SubCell"/>
</dbReference>
<gene>
    <name evidence="9" type="ORF">CVD27_26980</name>
</gene>
<feature type="transmembrane region" description="Helical" evidence="7">
    <location>
        <begin position="208"/>
        <end position="231"/>
    </location>
</feature>
<comment type="similarity">
    <text evidence="7">Belongs to the binding-protein-dependent transport system permease family.</text>
</comment>
<protein>
    <submittedName>
        <fullName evidence="9">Arabinose transporter permease</fullName>
    </submittedName>
</protein>
<keyword evidence="3" id="KW-1003">Cell membrane</keyword>
<proteinExistence type="inferred from homology"/>
<keyword evidence="5 7" id="KW-1133">Transmembrane helix</keyword>
<dbReference type="InterPro" id="IPR035906">
    <property type="entry name" value="MetI-like_sf"/>
</dbReference>
<comment type="subcellular location">
    <subcellularLocation>
        <location evidence="1 7">Cell membrane</location>
        <topology evidence="1 7">Multi-pass membrane protein</topology>
    </subcellularLocation>
</comment>
<dbReference type="PANTHER" id="PTHR43227">
    <property type="entry name" value="BLL4140 PROTEIN"/>
    <property type="match status" value="1"/>
</dbReference>
<evidence type="ECO:0000313" key="10">
    <source>
        <dbReference type="Proteomes" id="UP000234950"/>
    </source>
</evidence>
<evidence type="ECO:0000256" key="2">
    <source>
        <dbReference type="ARBA" id="ARBA00022448"/>
    </source>
</evidence>
<dbReference type="Proteomes" id="UP000234950">
    <property type="component" value="Unassembled WGS sequence"/>
</dbReference>
<sequence length="288" mass="32569">MQKIAPYIFVSPFIIVFVLFSLYPFINSIIMSFQRIEGLNESTFIGLQNYQRLISDPVFYKALWNVVRYTFWTILILIPLPLILAIVMNHENTKFKALFRSVFFLPVLTSTVIVGLVFKFAFSKESTGVFNSFISHFGFGPVDWLNGSGTGMFALVLVCVWRWMGVNMIYFLSGLQSIPKDLYECAEIDGATTWVKFKNITLPMVKPITTYVLTISILGGFSLFNETYVYWGPASPDNIGTTFLTYIYKSAFSDGDLGYACTLGVGMFVIVVVINLIQVSVRGLFKED</sequence>
<keyword evidence="4 7" id="KW-0812">Transmembrane</keyword>
<feature type="transmembrane region" description="Helical" evidence="7">
    <location>
        <begin position="7"/>
        <end position="26"/>
    </location>
</feature>